<proteinExistence type="predicted"/>
<evidence type="ECO:0000313" key="1">
    <source>
        <dbReference type="EMBL" id="VUZ47320.1"/>
    </source>
</evidence>
<keyword evidence="2" id="KW-1185">Reference proteome</keyword>
<accession>A0A564YJF5</accession>
<reference evidence="1 2" key="1">
    <citation type="submission" date="2019-07" db="EMBL/GenBank/DDBJ databases">
        <authorList>
            <person name="Jastrzebski P J."/>
            <person name="Paukszto L."/>
            <person name="Jastrzebski P J."/>
        </authorList>
    </citation>
    <scope>NUCLEOTIDE SEQUENCE [LARGE SCALE GENOMIC DNA]</scope>
    <source>
        <strain evidence="1 2">WMS-il1</strain>
    </source>
</reference>
<dbReference type="Proteomes" id="UP000321570">
    <property type="component" value="Unassembled WGS sequence"/>
</dbReference>
<dbReference type="AlphaFoldDB" id="A0A564YJF5"/>
<protein>
    <submittedName>
        <fullName evidence="1">Uncharacterized protein</fullName>
    </submittedName>
</protein>
<sequence>MVEQNHDIIKNSGDKCRRMDDVLDDTVMIQQNAMLEESHNCPGGRIGTKIFQTGNLHYRAGYAVKCTIPEMVLTGITSVTYVETNESKIIKVKEGCWKAYWIF</sequence>
<gene>
    <name evidence="1" type="ORF">WMSIL1_LOCUS6881</name>
</gene>
<evidence type="ECO:0000313" key="2">
    <source>
        <dbReference type="Proteomes" id="UP000321570"/>
    </source>
</evidence>
<dbReference type="EMBL" id="CABIJS010000233">
    <property type="protein sequence ID" value="VUZ47320.1"/>
    <property type="molecule type" value="Genomic_DNA"/>
</dbReference>
<organism evidence="1 2">
    <name type="scientific">Hymenolepis diminuta</name>
    <name type="common">Rat tapeworm</name>
    <dbReference type="NCBI Taxonomy" id="6216"/>
    <lineage>
        <taxon>Eukaryota</taxon>
        <taxon>Metazoa</taxon>
        <taxon>Spiralia</taxon>
        <taxon>Lophotrochozoa</taxon>
        <taxon>Platyhelminthes</taxon>
        <taxon>Cestoda</taxon>
        <taxon>Eucestoda</taxon>
        <taxon>Cyclophyllidea</taxon>
        <taxon>Hymenolepididae</taxon>
        <taxon>Hymenolepis</taxon>
    </lineage>
</organism>
<name>A0A564YJF5_HYMDI</name>